<reference evidence="3" key="2">
    <citation type="submission" date="2021-01" db="UniProtKB">
        <authorList>
            <consortium name="EnsemblMetazoa"/>
        </authorList>
    </citation>
    <scope>IDENTIFICATION</scope>
</reference>
<evidence type="ECO:0000256" key="1">
    <source>
        <dbReference type="SAM" id="MobiDB-lite"/>
    </source>
</evidence>
<dbReference type="EnsemblMetazoa" id="XM_030995565">
    <property type="protein sequence ID" value="XP_030851425"/>
    <property type="gene ID" value="LOC105440039"/>
</dbReference>
<feature type="region of interest" description="Disordered" evidence="1">
    <location>
        <begin position="320"/>
        <end position="392"/>
    </location>
</feature>
<name>A0A7M7PGA5_STRPU</name>
<dbReference type="InParanoid" id="A0A7M7PGA5"/>
<dbReference type="KEGG" id="spu:105440039"/>
<keyword evidence="2" id="KW-0472">Membrane</keyword>
<proteinExistence type="predicted"/>
<keyword evidence="2" id="KW-1133">Transmembrane helix</keyword>
<feature type="compositionally biased region" description="Polar residues" evidence="1">
    <location>
        <begin position="320"/>
        <end position="344"/>
    </location>
</feature>
<reference evidence="4" key="1">
    <citation type="submission" date="2015-02" db="EMBL/GenBank/DDBJ databases">
        <title>Genome sequencing for Strongylocentrotus purpuratus.</title>
        <authorList>
            <person name="Murali S."/>
            <person name="Liu Y."/>
            <person name="Vee V."/>
            <person name="English A."/>
            <person name="Wang M."/>
            <person name="Skinner E."/>
            <person name="Han Y."/>
            <person name="Muzny D.M."/>
            <person name="Worley K.C."/>
            <person name="Gibbs R.A."/>
        </authorList>
    </citation>
    <scope>NUCLEOTIDE SEQUENCE</scope>
</reference>
<keyword evidence="4" id="KW-1185">Reference proteome</keyword>
<evidence type="ECO:0000313" key="4">
    <source>
        <dbReference type="Proteomes" id="UP000007110"/>
    </source>
</evidence>
<organism evidence="3 4">
    <name type="scientific">Strongylocentrotus purpuratus</name>
    <name type="common">Purple sea urchin</name>
    <dbReference type="NCBI Taxonomy" id="7668"/>
    <lineage>
        <taxon>Eukaryota</taxon>
        <taxon>Metazoa</taxon>
        <taxon>Echinodermata</taxon>
        <taxon>Eleutherozoa</taxon>
        <taxon>Echinozoa</taxon>
        <taxon>Echinoidea</taxon>
        <taxon>Euechinoidea</taxon>
        <taxon>Echinacea</taxon>
        <taxon>Camarodonta</taxon>
        <taxon>Echinidea</taxon>
        <taxon>Strongylocentrotidae</taxon>
        <taxon>Strongylocentrotus</taxon>
    </lineage>
</organism>
<evidence type="ECO:0000313" key="3">
    <source>
        <dbReference type="EnsemblMetazoa" id="XP_030851425"/>
    </source>
</evidence>
<evidence type="ECO:0000256" key="2">
    <source>
        <dbReference type="SAM" id="Phobius"/>
    </source>
</evidence>
<dbReference type="GeneID" id="105440039"/>
<dbReference type="RefSeq" id="XP_030851425.1">
    <property type="nucleotide sequence ID" value="XM_030995565.1"/>
</dbReference>
<sequence length="422" mass="45334">MGTDVVDKTDWTEVPGCQLQITFMKAELASFSIFRYSVTASTAPGEGVTATTTDTCETPQGVPVEPDTIPSPSDNAISQTSFMTTLPPHDARNGPISCCEVIVVELQSGDADLDSSDPSYSPAQIMSYKEAQNTIGTPYSAVVFSNCPTDEVKVVIGATTDNSSTCYTGGSAGSASRRRRQTTSASTLTAVNGPLNTGGIYSTFVRVYTPSPEDPQMAFYESGPFMVPVTLKSSDTPVTLTIVSVIVILVLICVIMIFICIRKRKRSRQQGNRSSPIASASFTTTPRMCTDLLPANSPTSSGNQQVEDVYHEYERVCVSGQDSSKSSTRANQGTSQGISLTKTKSTSENDQSHDYENPSFDDKEYTDLDFSQVKKGGDPTKPTSSGKEYTDLDFSKIEKGGVPTKSFDGKEDVDPAYEVCII</sequence>
<protein>
    <submittedName>
        <fullName evidence="3">Uncharacterized protein</fullName>
    </submittedName>
</protein>
<feature type="transmembrane region" description="Helical" evidence="2">
    <location>
        <begin position="238"/>
        <end position="261"/>
    </location>
</feature>
<accession>A0A7M7PGA5</accession>
<keyword evidence="2" id="KW-0812">Transmembrane</keyword>
<dbReference type="Proteomes" id="UP000007110">
    <property type="component" value="Unassembled WGS sequence"/>
</dbReference>
<feature type="compositionally biased region" description="Basic and acidic residues" evidence="1">
    <location>
        <begin position="345"/>
        <end position="366"/>
    </location>
</feature>
<dbReference type="AlphaFoldDB" id="A0A7M7PGA5"/>